<proteinExistence type="predicted"/>
<feature type="non-terminal residue" evidence="1">
    <location>
        <position position="45"/>
    </location>
</feature>
<dbReference type="Proteomes" id="UP000789920">
    <property type="component" value="Unassembled WGS sequence"/>
</dbReference>
<comment type="caution">
    <text evidence="1">The sequence shown here is derived from an EMBL/GenBank/DDBJ whole genome shotgun (WGS) entry which is preliminary data.</text>
</comment>
<name>A0ACA9SAT4_9GLOM</name>
<accession>A0ACA9SAT4</accession>
<sequence>NKFVEQIESNKFTSELIELVEDNEESLENYNVMFDNLIEKTKKAL</sequence>
<evidence type="ECO:0000313" key="2">
    <source>
        <dbReference type="Proteomes" id="UP000789920"/>
    </source>
</evidence>
<feature type="non-terminal residue" evidence="1">
    <location>
        <position position="1"/>
    </location>
</feature>
<protein>
    <submittedName>
        <fullName evidence="1">35588_t:CDS:1</fullName>
    </submittedName>
</protein>
<organism evidence="1 2">
    <name type="scientific">Racocetra persica</name>
    <dbReference type="NCBI Taxonomy" id="160502"/>
    <lineage>
        <taxon>Eukaryota</taxon>
        <taxon>Fungi</taxon>
        <taxon>Fungi incertae sedis</taxon>
        <taxon>Mucoromycota</taxon>
        <taxon>Glomeromycotina</taxon>
        <taxon>Glomeromycetes</taxon>
        <taxon>Diversisporales</taxon>
        <taxon>Gigasporaceae</taxon>
        <taxon>Racocetra</taxon>
    </lineage>
</organism>
<keyword evidence="2" id="KW-1185">Reference proteome</keyword>
<evidence type="ECO:0000313" key="1">
    <source>
        <dbReference type="EMBL" id="CAG8830805.1"/>
    </source>
</evidence>
<reference evidence="1" key="1">
    <citation type="submission" date="2021-06" db="EMBL/GenBank/DDBJ databases">
        <authorList>
            <person name="Kallberg Y."/>
            <person name="Tangrot J."/>
            <person name="Rosling A."/>
        </authorList>
    </citation>
    <scope>NUCLEOTIDE SEQUENCE</scope>
    <source>
        <strain evidence="1">MA461A</strain>
    </source>
</reference>
<dbReference type="EMBL" id="CAJVQC010099936">
    <property type="protein sequence ID" value="CAG8830805.1"/>
    <property type="molecule type" value="Genomic_DNA"/>
</dbReference>
<gene>
    <name evidence="1" type="ORF">RPERSI_LOCUS27921</name>
</gene>